<evidence type="ECO:0000313" key="2">
    <source>
        <dbReference type="EMBL" id="KAK9514289.1"/>
    </source>
</evidence>
<evidence type="ECO:0000313" key="3">
    <source>
        <dbReference type="Proteomes" id="UP001488805"/>
    </source>
</evidence>
<sequence>MWLVTSVEDGPDWQDAHMGSREIIAGGGEGKGRGLATEALAPSRQLGLQFSLFSSGFPSMLTQAQDQVTRIRWYQSHPVYVCCILALFTERRMMQRRREEEEEEQTEILRAEKSEM</sequence>
<keyword evidence="3" id="KW-1185">Reference proteome</keyword>
<dbReference type="EMBL" id="JBCEZU010000597">
    <property type="protein sequence ID" value="KAK9514289.1"/>
    <property type="molecule type" value="Genomic_DNA"/>
</dbReference>
<gene>
    <name evidence="2" type="ORF">VZT92_027765</name>
</gene>
<accession>A0AAW1DW00</accession>
<feature type="region of interest" description="Disordered" evidence="1">
    <location>
        <begin position="95"/>
        <end position="116"/>
    </location>
</feature>
<evidence type="ECO:0000256" key="1">
    <source>
        <dbReference type="SAM" id="MobiDB-lite"/>
    </source>
</evidence>
<proteinExistence type="predicted"/>
<name>A0AAW1DW00_ZOAVI</name>
<protein>
    <submittedName>
        <fullName evidence="2">Uncharacterized protein</fullName>
    </submittedName>
</protein>
<dbReference type="AlphaFoldDB" id="A0AAW1DW00"/>
<reference evidence="2 3" key="1">
    <citation type="journal article" date="2024" name="Genome Biol. Evol.">
        <title>Chromosome-level genome assembly of the viviparous eelpout Zoarces viviparus.</title>
        <authorList>
            <person name="Fuhrmann N."/>
            <person name="Brasseur M.V."/>
            <person name="Bakowski C.E."/>
            <person name="Podsiadlowski L."/>
            <person name="Prost S."/>
            <person name="Krehenwinkel H."/>
            <person name="Mayer C."/>
        </authorList>
    </citation>
    <scope>NUCLEOTIDE SEQUENCE [LARGE SCALE GENOMIC DNA]</scope>
    <source>
        <strain evidence="2">NO-MEL_2022_Ind0_liver</strain>
    </source>
</reference>
<dbReference type="Proteomes" id="UP001488805">
    <property type="component" value="Unassembled WGS sequence"/>
</dbReference>
<organism evidence="2 3">
    <name type="scientific">Zoarces viviparus</name>
    <name type="common">Viviparous eelpout</name>
    <name type="synonym">Blennius viviparus</name>
    <dbReference type="NCBI Taxonomy" id="48416"/>
    <lineage>
        <taxon>Eukaryota</taxon>
        <taxon>Metazoa</taxon>
        <taxon>Chordata</taxon>
        <taxon>Craniata</taxon>
        <taxon>Vertebrata</taxon>
        <taxon>Euteleostomi</taxon>
        <taxon>Actinopterygii</taxon>
        <taxon>Neopterygii</taxon>
        <taxon>Teleostei</taxon>
        <taxon>Neoteleostei</taxon>
        <taxon>Acanthomorphata</taxon>
        <taxon>Eupercaria</taxon>
        <taxon>Perciformes</taxon>
        <taxon>Cottioidei</taxon>
        <taxon>Zoarcales</taxon>
        <taxon>Zoarcidae</taxon>
        <taxon>Zoarcinae</taxon>
        <taxon>Zoarces</taxon>
    </lineage>
</organism>
<feature type="compositionally biased region" description="Basic and acidic residues" evidence="1">
    <location>
        <begin position="107"/>
        <end position="116"/>
    </location>
</feature>
<comment type="caution">
    <text evidence="2">The sequence shown here is derived from an EMBL/GenBank/DDBJ whole genome shotgun (WGS) entry which is preliminary data.</text>
</comment>